<name>A0AA37QE22_9BACT</name>
<dbReference type="Pfam" id="PF09986">
    <property type="entry name" value="DUF2225"/>
    <property type="match status" value="1"/>
</dbReference>
<accession>A0AA37QE22</accession>
<sequence>MTTLQQIELTCPVCETHFRSQAVVSTNSFGGKRTDFHERAAGTQPLPYLVHMCERCGYTGAERDFTEEADVSPMLREQVWTELAPQVAASSALQGALPGAAPSKPGVLGSEKYEAAAKVAEWQGMEPRHVADLLLRAAWCCVDEGDIEAERFFRRKAAWAFERALDGFDGVAPEERAVLTYLVGELWRRVGDGDKARQWFDQVPQEVADVTTQQWVIDAARQQRDCPREWFG</sequence>
<proteinExistence type="predicted"/>
<evidence type="ECO:0000313" key="2">
    <source>
        <dbReference type="Proteomes" id="UP001161325"/>
    </source>
</evidence>
<dbReference type="RefSeq" id="WP_284349030.1">
    <property type="nucleotide sequence ID" value="NZ_BRXS01000002.1"/>
</dbReference>
<dbReference type="Proteomes" id="UP001161325">
    <property type="component" value="Unassembled WGS sequence"/>
</dbReference>
<evidence type="ECO:0000313" key="1">
    <source>
        <dbReference type="EMBL" id="GLC24585.1"/>
    </source>
</evidence>
<dbReference type="EMBL" id="BRXS01000002">
    <property type="protein sequence ID" value="GLC24585.1"/>
    <property type="molecule type" value="Genomic_DNA"/>
</dbReference>
<evidence type="ECO:0008006" key="3">
    <source>
        <dbReference type="Google" id="ProtNLM"/>
    </source>
</evidence>
<reference evidence="1" key="1">
    <citation type="submission" date="2022-08" db="EMBL/GenBank/DDBJ databases">
        <title>Draft genome sequencing of Roseisolibacter agri AW1220.</title>
        <authorList>
            <person name="Tobiishi Y."/>
            <person name="Tonouchi A."/>
        </authorList>
    </citation>
    <scope>NUCLEOTIDE SEQUENCE</scope>
    <source>
        <strain evidence="1">AW1220</strain>
    </source>
</reference>
<gene>
    <name evidence="1" type="ORF">rosag_10980</name>
</gene>
<dbReference type="AlphaFoldDB" id="A0AA37QE22"/>
<dbReference type="InterPro" id="IPR011990">
    <property type="entry name" value="TPR-like_helical_dom_sf"/>
</dbReference>
<protein>
    <recommendedName>
        <fullName evidence="3">DUF2225 domain-containing protein</fullName>
    </recommendedName>
</protein>
<organism evidence="1 2">
    <name type="scientific">Roseisolibacter agri</name>
    <dbReference type="NCBI Taxonomy" id="2014610"/>
    <lineage>
        <taxon>Bacteria</taxon>
        <taxon>Pseudomonadati</taxon>
        <taxon>Gemmatimonadota</taxon>
        <taxon>Gemmatimonadia</taxon>
        <taxon>Gemmatimonadales</taxon>
        <taxon>Gemmatimonadaceae</taxon>
        <taxon>Roseisolibacter</taxon>
    </lineage>
</organism>
<comment type="caution">
    <text evidence="1">The sequence shown here is derived from an EMBL/GenBank/DDBJ whole genome shotgun (WGS) entry which is preliminary data.</text>
</comment>
<keyword evidence="2" id="KW-1185">Reference proteome</keyword>
<dbReference type="InterPro" id="IPR018708">
    <property type="entry name" value="DUF2225"/>
</dbReference>
<dbReference type="SUPFAM" id="SSF48452">
    <property type="entry name" value="TPR-like"/>
    <property type="match status" value="1"/>
</dbReference>